<organism evidence="12">
    <name type="scientific">Candidatus Kentrum sp. UNK</name>
    <dbReference type="NCBI Taxonomy" id="2126344"/>
    <lineage>
        <taxon>Bacteria</taxon>
        <taxon>Pseudomonadati</taxon>
        <taxon>Pseudomonadota</taxon>
        <taxon>Gammaproteobacteria</taxon>
        <taxon>Candidatus Kentrum</taxon>
    </lineage>
</organism>
<dbReference type="InterPro" id="IPR020859">
    <property type="entry name" value="ROC"/>
</dbReference>
<comment type="catalytic activity">
    <reaction evidence="8">
        <text>L-threonyl-[protein] + ATP = O-phospho-L-threonyl-[protein] + ADP + H(+)</text>
        <dbReference type="Rhea" id="RHEA:46608"/>
        <dbReference type="Rhea" id="RHEA-COMP:11060"/>
        <dbReference type="Rhea" id="RHEA-COMP:11605"/>
        <dbReference type="ChEBI" id="CHEBI:15378"/>
        <dbReference type="ChEBI" id="CHEBI:30013"/>
        <dbReference type="ChEBI" id="CHEBI:30616"/>
        <dbReference type="ChEBI" id="CHEBI:61977"/>
        <dbReference type="ChEBI" id="CHEBI:456216"/>
        <dbReference type="EC" id="2.7.11.1"/>
    </reaction>
</comment>
<evidence type="ECO:0000256" key="5">
    <source>
        <dbReference type="ARBA" id="ARBA00022777"/>
    </source>
</evidence>
<evidence type="ECO:0000313" key="11">
    <source>
        <dbReference type="EMBL" id="VFK67855.1"/>
    </source>
</evidence>
<dbReference type="GO" id="GO:0016301">
    <property type="term" value="F:kinase activity"/>
    <property type="evidence" value="ECO:0007669"/>
    <property type="project" value="UniProtKB-KW"/>
</dbReference>
<dbReference type="PANTHER" id="PTHR47679">
    <property type="entry name" value="PROTEIN TORNADO 1"/>
    <property type="match status" value="1"/>
</dbReference>
<accession>A0A451AYT9</accession>
<evidence type="ECO:0000256" key="9">
    <source>
        <dbReference type="ARBA" id="ARBA00048679"/>
    </source>
</evidence>
<evidence type="ECO:0000256" key="2">
    <source>
        <dbReference type="ARBA" id="ARBA00022679"/>
    </source>
</evidence>
<dbReference type="Gene3D" id="3.40.50.300">
    <property type="entry name" value="P-loop containing nucleotide triphosphate hydrolases"/>
    <property type="match status" value="1"/>
</dbReference>
<dbReference type="Gene3D" id="1.10.10.10">
    <property type="entry name" value="Winged helix-like DNA-binding domain superfamily/Winged helix DNA-binding domain"/>
    <property type="match status" value="1"/>
</dbReference>
<keyword evidence="2" id="KW-0808">Transferase</keyword>
<evidence type="ECO:0000256" key="8">
    <source>
        <dbReference type="ARBA" id="ARBA00047899"/>
    </source>
</evidence>
<dbReference type="GO" id="GO:0005524">
    <property type="term" value="F:ATP binding"/>
    <property type="evidence" value="ECO:0007669"/>
    <property type="project" value="UniProtKB-KW"/>
</dbReference>
<dbReference type="Pfam" id="PF16095">
    <property type="entry name" value="COR-A"/>
    <property type="match status" value="1"/>
</dbReference>
<keyword evidence="7" id="KW-0342">GTP-binding</keyword>
<evidence type="ECO:0000313" key="12">
    <source>
        <dbReference type="EMBL" id="VFK71206.1"/>
    </source>
</evidence>
<protein>
    <recommendedName>
        <fullName evidence="1">non-specific serine/threonine protein kinase</fullName>
        <ecNumber evidence="1">2.7.11.1</ecNumber>
    </recommendedName>
</protein>
<evidence type="ECO:0000256" key="4">
    <source>
        <dbReference type="ARBA" id="ARBA00022741"/>
    </source>
</evidence>
<keyword evidence="3" id="KW-0677">Repeat</keyword>
<dbReference type="Pfam" id="PF08477">
    <property type="entry name" value="Roc"/>
    <property type="match status" value="1"/>
</dbReference>
<proteinExistence type="predicted"/>
<dbReference type="Pfam" id="PF25497">
    <property type="entry name" value="COR-B"/>
    <property type="match status" value="1"/>
</dbReference>
<dbReference type="Gene3D" id="3.30.310.200">
    <property type="match status" value="1"/>
</dbReference>
<dbReference type="PRINTS" id="PR00449">
    <property type="entry name" value="RASTRNSFRMNG"/>
</dbReference>
<reference evidence="12" key="1">
    <citation type="submission" date="2019-02" db="EMBL/GenBank/DDBJ databases">
        <authorList>
            <person name="Gruber-Vodicka R. H."/>
            <person name="Seah K. B. B."/>
        </authorList>
    </citation>
    <scope>NUCLEOTIDE SEQUENCE</scope>
    <source>
        <strain evidence="12">BECK_BY19</strain>
        <strain evidence="11">BECK_BY8</strain>
    </source>
</reference>
<dbReference type="InterPro" id="IPR032171">
    <property type="entry name" value="COR-A"/>
</dbReference>
<evidence type="ECO:0000259" key="10">
    <source>
        <dbReference type="PROSITE" id="PS51424"/>
    </source>
</evidence>
<dbReference type="PANTHER" id="PTHR47679:SF2">
    <property type="entry name" value="C-TERMINAL OF ROC (COR) DOMAIN-CONTAINING PROTEIN"/>
    <property type="match status" value="1"/>
</dbReference>
<feature type="domain" description="Roc" evidence="10">
    <location>
        <begin position="58"/>
        <end position="230"/>
    </location>
</feature>
<keyword evidence="6" id="KW-0067">ATP-binding</keyword>
<evidence type="ECO:0000256" key="3">
    <source>
        <dbReference type="ARBA" id="ARBA00022737"/>
    </source>
</evidence>
<evidence type="ECO:0000256" key="1">
    <source>
        <dbReference type="ARBA" id="ARBA00012513"/>
    </source>
</evidence>
<keyword evidence="4" id="KW-0547">Nucleotide-binding</keyword>
<name>A0A451AYT9_9GAMM</name>
<sequence length="598" mass="68841">MRRLSTFGYWADWFQARFDGEPLDLAIVEKSVNLDGEIETQGPRAINRYLAGLAAGKREEKIKRVRAIFIGNGDAGKTSLIRALNDEPAAGDTDMTCGIEISEWQVGNTGLTAHFWDFGGQVIAHATHQFFLRARCVYVLVLNARSADSNPNQQAEYWLEFARAFGADAPVLLVGNKCDQTPVAVDLNRLRESYPNIRGFHGLSATEYRGKYAREFGIFKDAFIDELTRIEEDARLYFSREEFNLIKALRAQSRQAAFLEKRAFDELCAARGIEEGERRDELLSLLDKLGEVIHFPELYRAGFKEFLLNPRWLTQGVYRLLYSDTLRNAEGILRWNDVRGILRNETIKDERGNRLDYPEEKLNFLVRAMAEFKLCYPAPEKTDQWIVPDLLPSDQPADIGFDRQEALRFDFRFDTFLPRHVLGMFIVAQYRDIQDNLAWQHGVCLASRRWNTRALIRADYQSRVLKLEIAGDHVDSYFAILYESILEILERMPRLRHTQRLHLIEAARIGGGRAFSHKEPVDEEPTADFGSLLVHKAEGRQEFLCEFGKYDLQMLLHPMQSKTGGDRPEPKTERRAMTFWRERLGDLGSLVSLLSLFR</sequence>
<dbReference type="SUPFAM" id="SSF52540">
    <property type="entry name" value="P-loop containing nucleoside triphosphate hydrolases"/>
    <property type="match status" value="1"/>
</dbReference>
<dbReference type="PROSITE" id="PS51424">
    <property type="entry name" value="ROC"/>
    <property type="match status" value="1"/>
</dbReference>
<dbReference type="AlphaFoldDB" id="A0A451AYT9"/>
<dbReference type="EC" id="2.7.11.1" evidence="1"/>
<dbReference type="EMBL" id="CAADGD010000054">
    <property type="protein sequence ID" value="VFK71206.1"/>
    <property type="molecule type" value="Genomic_DNA"/>
</dbReference>
<keyword evidence="5 12" id="KW-0418">Kinase</keyword>
<dbReference type="Gene3D" id="1.10.10.2200">
    <property type="match status" value="1"/>
</dbReference>
<gene>
    <name evidence="11" type="ORF">BECKUNK1418G_GA0071005_11705</name>
    <name evidence="12" type="ORF">BECKUNK1418H_GA0071006_105423</name>
</gene>
<evidence type="ECO:0000256" key="7">
    <source>
        <dbReference type="ARBA" id="ARBA00023134"/>
    </source>
</evidence>
<dbReference type="InterPro" id="IPR057263">
    <property type="entry name" value="COR-B"/>
</dbReference>
<dbReference type="EMBL" id="CAADFZ010000170">
    <property type="protein sequence ID" value="VFK67855.1"/>
    <property type="molecule type" value="Genomic_DNA"/>
</dbReference>
<evidence type="ECO:0000256" key="6">
    <source>
        <dbReference type="ARBA" id="ARBA00022840"/>
    </source>
</evidence>
<comment type="catalytic activity">
    <reaction evidence="9">
        <text>L-seryl-[protein] + ATP = O-phospho-L-seryl-[protein] + ADP + H(+)</text>
        <dbReference type="Rhea" id="RHEA:17989"/>
        <dbReference type="Rhea" id="RHEA-COMP:9863"/>
        <dbReference type="Rhea" id="RHEA-COMP:11604"/>
        <dbReference type="ChEBI" id="CHEBI:15378"/>
        <dbReference type="ChEBI" id="CHEBI:29999"/>
        <dbReference type="ChEBI" id="CHEBI:30616"/>
        <dbReference type="ChEBI" id="CHEBI:83421"/>
        <dbReference type="ChEBI" id="CHEBI:456216"/>
        <dbReference type="EC" id="2.7.11.1"/>
    </reaction>
</comment>
<dbReference type="InterPro" id="IPR036388">
    <property type="entry name" value="WH-like_DNA-bd_sf"/>
</dbReference>
<dbReference type="InterPro" id="IPR027417">
    <property type="entry name" value="P-loop_NTPase"/>
</dbReference>